<dbReference type="EMBL" id="FUEG01000031">
    <property type="protein sequence ID" value="SJL15862.1"/>
    <property type="molecule type" value="Genomic_DNA"/>
</dbReference>
<gene>
    <name evidence="2" type="ORF">ARMOST_19370</name>
</gene>
<name>A0A284S4C6_ARMOS</name>
<reference evidence="3" key="1">
    <citation type="journal article" date="2017" name="Nat. Ecol. Evol.">
        <title>Genome expansion and lineage-specific genetic innovations in the forest pathogenic fungi Armillaria.</title>
        <authorList>
            <person name="Sipos G."/>
            <person name="Prasanna A.N."/>
            <person name="Walter M.C."/>
            <person name="O'Connor E."/>
            <person name="Balint B."/>
            <person name="Krizsan K."/>
            <person name="Kiss B."/>
            <person name="Hess J."/>
            <person name="Varga T."/>
            <person name="Slot J."/>
            <person name="Riley R."/>
            <person name="Boka B."/>
            <person name="Rigling D."/>
            <person name="Barry K."/>
            <person name="Lee J."/>
            <person name="Mihaltcheva S."/>
            <person name="LaButti K."/>
            <person name="Lipzen A."/>
            <person name="Waldron R."/>
            <person name="Moloney N.M."/>
            <person name="Sperisen C."/>
            <person name="Kredics L."/>
            <person name="Vagvoelgyi C."/>
            <person name="Patrignani A."/>
            <person name="Fitzpatrick D."/>
            <person name="Nagy I."/>
            <person name="Doyle S."/>
            <person name="Anderson J.B."/>
            <person name="Grigoriev I.V."/>
            <person name="Gueldener U."/>
            <person name="Muensterkoetter M."/>
            <person name="Nagy L.G."/>
        </authorList>
    </citation>
    <scope>NUCLEOTIDE SEQUENCE [LARGE SCALE GENOMIC DNA]</scope>
    <source>
        <strain evidence="3">C18/9</strain>
    </source>
</reference>
<organism evidence="2 3">
    <name type="scientific">Armillaria ostoyae</name>
    <name type="common">Armillaria root rot fungus</name>
    <dbReference type="NCBI Taxonomy" id="47428"/>
    <lineage>
        <taxon>Eukaryota</taxon>
        <taxon>Fungi</taxon>
        <taxon>Dikarya</taxon>
        <taxon>Basidiomycota</taxon>
        <taxon>Agaricomycotina</taxon>
        <taxon>Agaricomycetes</taxon>
        <taxon>Agaricomycetidae</taxon>
        <taxon>Agaricales</taxon>
        <taxon>Marasmiineae</taxon>
        <taxon>Physalacriaceae</taxon>
        <taxon>Armillaria</taxon>
    </lineage>
</organism>
<dbReference type="OrthoDB" id="10661902at2759"/>
<accession>A0A284S4C6</accession>
<keyword evidence="3" id="KW-1185">Reference proteome</keyword>
<evidence type="ECO:0000256" key="1">
    <source>
        <dbReference type="SAM" id="MobiDB-lite"/>
    </source>
</evidence>
<dbReference type="STRING" id="47428.A0A284S4C6"/>
<protein>
    <submittedName>
        <fullName evidence="2">Uncharacterized protein</fullName>
    </submittedName>
</protein>
<dbReference type="Proteomes" id="UP000219338">
    <property type="component" value="Unassembled WGS sequence"/>
</dbReference>
<evidence type="ECO:0000313" key="2">
    <source>
        <dbReference type="EMBL" id="SJL15862.1"/>
    </source>
</evidence>
<dbReference type="AlphaFoldDB" id="A0A284S4C6"/>
<proteinExistence type="predicted"/>
<feature type="region of interest" description="Disordered" evidence="1">
    <location>
        <begin position="1"/>
        <end position="33"/>
    </location>
</feature>
<sequence>MNANHKPLPSLPSTTPTLSSTIDKDSSGNGGNIDAKDDIGDLWAEGRVHRGQVLEYLGIGPGILDGALDEMGRVLLPALATTTSSLDALINLGAISDVASMARIQGRTWRTADTQNQLKTTDSISFAPPLSIMLRTEQRWNNARVWDGQVLVGKQGRTGSSPTAPESDMVRFSAEDKGSHVGRTFAVITSNPESEREIQQNSTLYDSPTSAASVGARFSRISLNFPSPAPMPSPITLPCMTSSPVEMESVQAFKGPICLSAQTWQTRGAVAVDGIPSATLAKDVPQGVCPGRAGSSSTVAEASL</sequence>
<feature type="compositionally biased region" description="Low complexity" evidence="1">
    <location>
        <begin position="7"/>
        <end position="21"/>
    </location>
</feature>
<evidence type="ECO:0000313" key="3">
    <source>
        <dbReference type="Proteomes" id="UP000219338"/>
    </source>
</evidence>